<keyword evidence="2" id="KW-1185">Reference proteome</keyword>
<accession>F4QK62</accession>
<reference evidence="2" key="1">
    <citation type="submission" date="2011-03" db="EMBL/GenBank/DDBJ databases">
        <title>Draft genome sequence of Brevundimonas diminuta.</title>
        <authorList>
            <person name="Brown P.J.B."/>
            <person name="Buechlein A."/>
            <person name="Hemmerich C."/>
            <person name="Brun Y.V."/>
        </authorList>
    </citation>
    <scope>NUCLEOTIDE SEQUENCE [LARGE SCALE GENOMIC DNA]</scope>
    <source>
        <strain evidence="2">C19</strain>
    </source>
</reference>
<name>F4QK62_9CAUL</name>
<protein>
    <submittedName>
        <fullName evidence="1">Uncharacterized protein</fullName>
    </submittedName>
</protein>
<dbReference type="STRING" id="715226.ABI_05220"/>
<dbReference type="EMBL" id="GL883077">
    <property type="protein sequence ID" value="EGF92089.1"/>
    <property type="molecule type" value="Genomic_DNA"/>
</dbReference>
<dbReference type="RefSeq" id="WP_006271259.1">
    <property type="nucleotide sequence ID" value="NZ_GL883077.1"/>
</dbReference>
<dbReference type="AlphaFoldDB" id="F4QK62"/>
<gene>
    <name evidence="1" type="ORF">ABI_05220</name>
</gene>
<dbReference type="HOGENOM" id="CLU_1648665_0_0_5"/>
<organism evidence="1 2">
    <name type="scientific">Asticcacaulis biprosthecium C19</name>
    <dbReference type="NCBI Taxonomy" id="715226"/>
    <lineage>
        <taxon>Bacteria</taxon>
        <taxon>Pseudomonadati</taxon>
        <taxon>Pseudomonadota</taxon>
        <taxon>Alphaproteobacteria</taxon>
        <taxon>Caulobacterales</taxon>
        <taxon>Caulobacteraceae</taxon>
        <taxon>Asticcacaulis</taxon>
    </lineage>
</organism>
<sequence length="160" mass="17998">MGADIYCFIETSYDGEYWSSFGSLSPAQDYDLFGLLAGVRGSRQPMIPPRGLPLDLAAEAAVATFFYITETGEGEGETTRKKAAAWVTAGVSQWRDEEQAWVTHYGLRGHSWMTPTEWRRCIELPSTFGGSRDPSYFAVAAAMEEFERRGLKVRVVFWFD</sequence>
<proteinExistence type="predicted"/>
<evidence type="ECO:0000313" key="1">
    <source>
        <dbReference type="EMBL" id="EGF92089.1"/>
    </source>
</evidence>
<evidence type="ECO:0000313" key="2">
    <source>
        <dbReference type="Proteomes" id="UP000006512"/>
    </source>
</evidence>
<dbReference type="Proteomes" id="UP000006512">
    <property type="component" value="Unassembled WGS sequence"/>
</dbReference>
<dbReference type="OrthoDB" id="3464282at2"/>